<dbReference type="NCBIfam" id="NF033679">
    <property type="entry name" value="DNRLRE_dom"/>
    <property type="match status" value="1"/>
</dbReference>
<evidence type="ECO:0000256" key="1">
    <source>
        <dbReference type="ARBA" id="ARBA00004613"/>
    </source>
</evidence>
<accession>A0A3G9IQ83</accession>
<dbReference type="InterPro" id="IPR022385">
    <property type="entry name" value="Rhs_assc_core"/>
</dbReference>
<dbReference type="InterPro" id="IPR055372">
    <property type="entry name" value="CBM96"/>
</dbReference>
<comment type="subcellular location">
    <subcellularLocation>
        <location evidence="1">Secreted</location>
    </subcellularLocation>
</comment>
<protein>
    <recommendedName>
        <fullName evidence="9">Type IV secretion protein Rhs</fullName>
    </recommendedName>
</protein>
<evidence type="ECO:0000256" key="4">
    <source>
        <dbReference type="SAM" id="MobiDB-lite"/>
    </source>
</evidence>
<dbReference type="EMBL" id="AP019307">
    <property type="protein sequence ID" value="BBH15771.1"/>
    <property type="molecule type" value="Genomic_DNA"/>
</dbReference>
<gene>
    <name evidence="7" type="ORF">Back2_00580</name>
</gene>
<feature type="region of interest" description="Disordered" evidence="4">
    <location>
        <begin position="1"/>
        <end position="31"/>
    </location>
</feature>
<feature type="region of interest" description="Disordered" evidence="4">
    <location>
        <begin position="1727"/>
        <end position="1746"/>
    </location>
</feature>
<dbReference type="Pfam" id="PF20148">
    <property type="entry name" value="DUF6531"/>
    <property type="match status" value="1"/>
</dbReference>
<dbReference type="InterPro" id="IPR045351">
    <property type="entry name" value="DUF6531"/>
</dbReference>
<reference evidence="7 8" key="1">
    <citation type="submission" date="2018-11" db="EMBL/GenBank/DDBJ databases">
        <title>Complete genome sequence of Nocardioides baekrokdamisoli strain KCTC 39748.</title>
        <authorList>
            <person name="Kang S.W."/>
            <person name="Lee K.C."/>
            <person name="Kim K.K."/>
            <person name="Kim J.S."/>
            <person name="Kim D.S."/>
            <person name="Ko S.H."/>
            <person name="Yang S.H."/>
            <person name="Shin Y.K."/>
            <person name="Lee J.S."/>
        </authorList>
    </citation>
    <scope>NUCLEOTIDE SEQUENCE [LARGE SCALE GENOMIC DNA]</scope>
    <source>
        <strain evidence="7 8">KCTC 39748</strain>
    </source>
</reference>
<proteinExistence type="predicted"/>
<evidence type="ECO:0000256" key="2">
    <source>
        <dbReference type="ARBA" id="ARBA00022525"/>
    </source>
</evidence>
<dbReference type="KEGG" id="nbe:Back2_00580"/>
<dbReference type="NCBIfam" id="TIGR03696">
    <property type="entry name" value="Rhs_assc_core"/>
    <property type="match status" value="1"/>
</dbReference>
<keyword evidence="8" id="KW-1185">Reference proteome</keyword>
<evidence type="ECO:0008006" key="9">
    <source>
        <dbReference type="Google" id="ProtNLM"/>
    </source>
</evidence>
<feature type="compositionally biased region" description="Low complexity" evidence="4">
    <location>
        <begin position="1734"/>
        <end position="1745"/>
    </location>
</feature>
<keyword evidence="2" id="KW-0964">Secreted</keyword>
<organism evidence="7 8">
    <name type="scientific">Nocardioides baekrokdamisoli</name>
    <dbReference type="NCBI Taxonomy" id="1804624"/>
    <lineage>
        <taxon>Bacteria</taxon>
        <taxon>Bacillati</taxon>
        <taxon>Actinomycetota</taxon>
        <taxon>Actinomycetes</taxon>
        <taxon>Propionibacteriales</taxon>
        <taxon>Nocardioidaceae</taxon>
        <taxon>Nocardioides</taxon>
    </lineage>
</organism>
<name>A0A3G9IQ83_9ACTN</name>
<dbReference type="GO" id="GO:0005576">
    <property type="term" value="C:extracellular region"/>
    <property type="evidence" value="ECO:0007669"/>
    <property type="project" value="UniProtKB-SubCell"/>
</dbReference>
<dbReference type="Pfam" id="PF24517">
    <property type="entry name" value="CBM96"/>
    <property type="match status" value="1"/>
</dbReference>
<sequence>MLSARSEGVPVEDLSQRTETSQTWAQPDGSWKTEIHSRQQRFRDSHGHWVNVDLTLGTTPDGGAAPTTTQNGLKLPGAGAGGAISLGDPGGRTVSLGMPGKLPKPTLSDATATYAGIAPGVDMKIQALRSGFEQSFVINYRSAVSTSGLSWSLPLKTKGLDVRQESDGSVSFVDNKGVVRSRIPAALAWDSRVGTPQESPASYSKVSLQVVVKNPGQATLVITPDASWLNDPSTVFPVTVDPTYLMSSLNPVWDTYIQQGFTTNFASSTVLKVGSASANANTRSFINFDLSSLKGKYVIGANLKLRNSLSGTCSAREWDAYYMTGTAGPSWGWGNQNYWGSMQASSTQTLGASGSCPADWVAIDTTTLVQNMLNDSQSINTIGLRAANETDATYVKQFDSMETTNDPVLNVQYDRYPNGPSVASLASPSVSYPNGDVYTATSTPALAASATDPDSNSVQVDIQVHNSTAFNSGSLVAECQSGFVASAASASCQPSPALPDGTYYVRSKASDSMQWGPWTGTYTFKVAATQPAVPVISCPGYANGTWATTAPGSAVSCTISAAGSGTSAPNAVLYTVDGGSQQTATISPSSDPNVAKATISVPNTAGAHSVLAQAQSPSGVKSSQSPSYGFGYGTVAMNSPSASAVTQTTSTVAIQASAPAPPSGGQATAELRWRLPNGGDANTGWNDATSLTVANNPGTGGVSISGTWDTTTATRDAAAGINLDPRVPTTLELQVCVTYPGTSYCTWTNQQVRTIRLPHAFGNGFPTTHAGPGEVALWTGEFTTTATDVTVPGYNGTLSLSRTHSTFAGPVDPAESVFGPGWTASLDGTAGSGLAGDQLVDNTQTDGTLALVDAQGTPMVFAPAGGPVRRTGGNLTTGSWTAVDPDTIAAGVSATVSGTGSSTVVAVTEADGTATTFHATTAPGTGVAGVFAPVSVAQPGSGTTTYTLDGSGRVTRILAPIPTGMTASNCPATGTLAPGCRALDINYATTTTATSTASGDFAGQVSSINLRIYNPTKSGGAGMDSIPVAAYKYDNTGRLVTETDPRTNLSTSYGYDSGNRLTMLTPPGQAPYTINYAGSPTKFANLTRPNPASAGGGTATLTSVVYNVPTSGSGLPDLSAGTVGKWDQAAAPTHAYAVFGQNHPVSSIDPSQIGSSNWVYAQIQATDDKGFTVNAATYGAGDWQRSAIDYDASTQQVIKTISPTDIDQVLTYGADPNTVGTITQYNTATNGPASTPSGSVITDVWLPSRPVALANGTTVSARPHTHTTYDQGSPDNGVNPTTNQGWELPTSVTQTVSSPLISNGDLTDTAHITKTGYGNTEASWELGLPTSNTQVVDGGSGDITKSTGYDSEGRVISQSQPMSNGSDAGTRDTVYYTVAANSGVPQCGGHPEWAGSVCETYFAAQANGHDQVTTTDSAYNTYLVPSTVIETANGATRTRSISFDSAGRPITSRTTASGLTGSTPVNGTGIDYDPSTGLAVRVWALNSSGGHIGDPITTGYDSWGRTIGYSPSSVVTTTTTYNSAGQVSSIADTAGTKSFGYGTDANGNAENRGMPTSETITGGPGGNIAFAGAYDRSGALVVQKLPAGVTQKVQTDPAEQVVGMTYSGQVTTVNPDNSTSVNPNGPWLGWTLTRDSLGRITRENTPAAGGYVTGGIDPTKTLAAAPFDRSYSYDLAGRLSQVQDRTAAAGAGVNSSTGEPNGAGCVTRSYAFDKNGNRLSLATAPAASDGTCQTSSGTSTRTWGWDAGDRTTNSGYVFDAFGRQTTLPAADAPQSGGGNITLGYYDTDAVASISQGSSSTTFTLDQSQRRSIQTETAGSVVTTTARTYDDTSDNPAYVDVTNGGATTRTRYATSLGGDLGLTITSSGSTSAQITLADPNGDVVATADVTSNTTPAVGISGWSDQDEYGNPLENTPSAITAGIGYGWAGTSQRATVDSGLMLMGARIYNPSTGGFTSTDPVYGGNHTTYAYPSDPVNRGDLSGAAGSWHTYYKSYYFYYKQTNGIAGYFGYTHWTENLMNGIVAKVLAKDPFATFAYYGNWVNTTYYWQWRWANKVHGPQQYRIMADTIVYTYARLLFWSGGPGWWVYVGTVEDYHQDGDIW</sequence>
<feature type="compositionally biased region" description="Low complexity" evidence="4">
    <location>
        <begin position="57"/>
        <end position="69"/>
    </location>
</feature>
<feature type="region of interest" description="Disordered" evidence="4">
    <location>
        <begin position="57"/>
        <end position="76"/>
    </location>
</feature>
<dbReference type="InterPro" id="IPR031325">
    <property type="entry name" value="RHS_repeat"/>
</dbReference>
<evidence type="ECO:0000259" key="5">
    <source>
        <dbReference type="Pfam" id="PF20148"/>
    </source>
</evidence>
<dbReference type="Gene3D" id="2.180.10.10">
    <property type="entry name" value="RHS repeat-associated core"/>
    <property type="match status" value="2"/>
</dbReference>
<dbReference type="Proteomes" id="UP000271573">
    <property type="component" value="Chromosome"/>
</dbReference>
<evidence type="ECO:0000313" key="7">
    <source>
        <dbReference type="EMBL" id="BBH15771.1"/>
    </source>
</evidence>
<evidence type="ECO:0000256" key="3">
    <source>
        <dbReference type="ARBA" id="ARBA00022729"/>
    </source>
</evidence>
<evidence type="ECO:0000259" key="6">
    <source>
        <dbReference type="Pfam" id="PF24517"/>
    </source>
</evidence>
<feature type="domain" description="Carbohydrate-binding module family 96" evidence="6">
    <location>
        <begin position="247"/>
        <end position="412"/>
    </location>
</feature>
<keyword evidence="3" id="KW-0732">Signal</keyword>
<evidence type="ECO:0000313" key="8">
    <source>
        <dbReference type="Proteomes" id="UP000271573"/>
    </source>
</evidence>
<feature type="domain" description="DUF6531" evidence="5">
    <location>
        <begin position="775"/>
        <end position="829"/>
    </location>
</feature>
<dbReference type="Pfam" id="PF05593">
    <property type="entry name" value="RHS_repeat"/>
    <property type="match status" value="1"/>
</dbReference>